<protein>
    <submittedName>
        <fullName evidence="1">Uncharacterized protein</fullName>
    </submittedName>
</protein>
<evidence type="ECO:0000313" key="2">
    <source>
        <dbReference type="Proteomes" id="UP000612899"/>
    </source>
</evidence>
<dbReference type="InterPro" id="IPR003748">
    <property type="entry name" value="DUF169"/>
</dbReference>
<name>A0A8J3VEF2_9ACTN</name>
<dbReference type="EMBL" id="BONY01000007">
    <property type="protein sequence ID" value="GIH03475.1"/>
    <property type="molecule type" value="Genomic_DNA"/>
</dbReference>
<sequence length="248" mass="26381">MIVSLEGQMRHHVIAQRLISALDLGSAPIALTFVDSAPDGLPAAAQPRPSACSFWRDAEHGTFFASAVAHLNCALGAMVMGFDLPAETYRTLGDIVTMMCECSYLDPIEADKVPSMAGPSNGIVYGPLAQHPLPPDLVLMWLSPKQAMLFNEAAGTASWAAGSTAVTGRPACAALPLASADAVPTMSFGCTGMRTFTEVADDHMLSVVPGQRLERFTAAVEGTQKANHAMTRYYQQQKEQLAAVDVER</sequence>
<accession>A0A8J3VEF2</accession>
<keyword evidence="2" id="KW-1185">Reference proteome</keyword>
<comment type="caution">
    <text evidence="1">The sequence shown here is derived from an EMBL/GenBank/DDBJ whole genome shotgun (WGS) entry which is preliminary data.</text>
</comment>
<dbReference type="AlphaFoldDB" id="A0A8J3VEF2"/>
<dbReference type="Proteomes" id="UP000612899">
    <property type="component" value="Unassembled WGS sequence"/>
</dbReference>
<proteinExistence type="predicted"/>
<organism evidence="1 2">
    <name type="scientific">Rhizocola hellebori</name>
    <dbReference type="NCBI Taxonomy" id="1392758"/>
    <lineage>
        <taxon>Bacteria</taxon>
        <taxon>Bacillati</taxon>
        <taxon>Actinomycetota</taxon>
        <taxon>Actinomycetes</taxon>
        <taxon>Micromonosporales</taxon>
        <taxon>Micromonosporaceae</taxon>
        <taxon>Rhizocola</taxon>
    </lineage>
</organism>
<gene>
    <name evidence="1" type="ORF">Rhe02_15420</name>
</gene>
<dbReference type="Pfam" id="PF02596">
    <property type="entry name" value="DUF169"/>
    <property type="match status" value="1"/>
</dbReference>
<dbReference type="PANTHER" id="PTHR37954:SF3">
    <property type="entry name" value="DUF169 DOMAIN-CONTAINING PROTEIN"/>
    <property type="match status" value="1"/>
</dbReference>
<reference evidence="1" key="1">
    <citation type="submission" date="2021-01" db="EMBL/GenBank/DDBJ databases">
        <title>Whole genome shotgun sequence of Rhizocola hellebori NBRC 109834.</title>
        <authorList>
            <person name="Komaki H."/>
            <person name="Tamura T."/>
        </authorList>
    </citation>
    <scope>NUCLEOTIDE SEQUENCE</scope>
    <source>
        <strain evidence="1">NBRC 109834</strain>
    </source>
</reference>
<evidence type="ECO:0000313" key="1">
    <source>
        <dbReference type="EMBL" id="GIH03475.1"/>
    </source>
</evidence>
<dbReference type="PANTHER" id="PTHR37954">
    <property type="entry name" value="BLL4979 PROTEIN"/>
    <property type="match status" value="1"/>
</dbReference>